<accession>C6XDF6</accession>
<reference evidence="2 3" key="2">
    <citation type="journal article" date="2011" name="J. Bacteriol.">
        <title>Genomes of three methylotrophs from a single niche uncover genetic and metabolic divergence of Methylophilaceae.</title>
        <authorList>
            <person name="Lapidus A."/>
            <person name="Clum A."/>
            <person name="Labutti K."/>
            <person name="Kaluzhnaya M.G."/>
            <person name="Lim S."/>
            <person name="Beck D.A."/>
            <person name="Glavina Del Rio T."/>
            <person name="Nolan M."/>
            <person name="Mavromatis K."/>
            <person name="Huntemann M."/>
            <person name="Lucas S."/>
            <person name="Lidstrom M.E."/>
            <person name="Ivanova N."/>
            <person name="Chistoserdova L."/>
        </authorList>
    </citation>
    <scope>NUCLEOTIDE SEQUENCE [LARGE SCALE GENOMIC DNA]</scope>
    <source>
        <strain evidence="2 3">SIP3-4</strain>
    </source>
</reference>
<evidence type="ECO:0000313" key="2">
    <source>
        <dbReference type="EMBL" id="ACT50581.1"/>
    </source>
</evidence>
<keyword evidence="3" id="KW-1185">Reference proteome</keyword>
<dbReference type="Proteomes" id="UP000002743">
    <property type="component" value="Chromosome"/>
</dbReference>
<dbReference type="EMBL" id="CP001674">
    <property type="protein sequence ID" value="ACT50581.1"/>
    <property type="molecule type" value="Genomic_DNA"/>
</dbReference>
<protein>
    <submittedName>
        <fullName evidence="2">Uncharacterized protein</fullName>
    </submittedName>
</protein>
<dbReference type="KEGG" id="mei:Msip34_1335"/>
<sequence>MNAYILVKLGKEKQGIKSDRAFALANGFSTQNIVDWKAGKSLPNWENMEKLASSADMELWEAVKLMKENSVALKEAGYATLPMMGAIAGLSLVAVTHSPTLAGLIAMSGAATVYYVKSRKRIWMLLFKTFTTLRKYHLNICGFFDVLSKRKKILIS</sequence>
<evidence type="ECO:0000313" key="3">
    <source>
        <dbReference type="Proteomes" id="UP000002743"/>
    </source>
</evidence>
<keyword evidence="1" id="KW-0472">Membrane</keyword>
<dbReference type="STRING" id="582744.Msip34_1335"/>
<feature type="transmembrane region" description="Helical" evidence="1">
    <location>
        <begin position="100"/>
        <end position="116"/>
    </location>
</feature>
<dbReference type="OrthoDB" id="2365258at2"/>
<keyword evidence="1" id="KW-1133">Transmembrane helix</keyword>
<keyword evidence="1" id="KW-0812">Transmembrane</keyword>
<evidence type="ECO:0000256" key="1">
    <source>
        <dbReference type="SAM" id="Phobius"/>
    </source>
</evidence>
<proteinExistence type="predicted"/>
<dbReference type="AlphaFoldDB" id="C6XDF6"/>
<dbReference type="HOGENOM" id="CLU_1684533_0_0_4"/>
<reference evidence="3" key="1">
    <citation type="submission" date="2009-07" db="EMBL/GenBank/DDBJ databases">
        <title>Complete sequence of chromosome of Methylovorus sp. SIP3-4.</title>
        <authorList>
            <person name="Lucas S."/>
            <person name="Copeland A."/>
            <person name="Lapidus A."/>
            <person name="Glavina del Rio T."/>
            <person name="Tice H."/>
            <person name="Bruce D."/>
            <person name="Goodwin L."/>
            <person name="Pitluck S."/>
            <person name="Clum A."/>
            <person name="Larimer F."/>
            <person name="Land M."/>
            <person name="Hauser L."/>
            <person name="Kyrpides N."/>
            <person name="Mikhailova N."/>
            <person name="Kayluzhnaya M."/>
            <person name="Chistoserdova L."/>
        </authorList>
    </citation>
    <scope>NUCLEOTIDE SEQUENCE [LARGE SCALE GENOMIC DNA]</scope>
    <source>
        <strain evidence="3">SIP3-4</strain>
    </source>
</reference>
<gene>
    <name evidence="2" type="ordered locus">Msip34_1335</name>
</gene>
<dbReference type="eggNOG" id="ENOG5030XWE">
    <property type="taxonomic scope" value="Bacteria"/>
</dbReference>
<organism evidence="2 3">
    <name type="scientific">Methylovorus glucosotrophus (strain SIP3-4)</name>
    <dbReference type="NCBI Taxonomy" id="582744"/>
    <lineage>
        <taxon>Bacteria</taxon>
        <taxon>Pseudomonadati</taxon>
        <taxon>Pseudomonadota</taxon>
        <taxon>Betaproteobacteria</taxon>
        <taxon>Nitrosomonadales</taxon>
        <taxon>Methylophilaceae</taxon>
        <taxon>Methylovorus</taxon>
    </lineage>
</organism>
<dbReference type="RefSeq" id="WP_015830053.1">
    <property type="nucleotide sequence ID" value="NC_012969.1"/>
</dbReference>
<name>C6XDF6_METGS</name>